<name>A0A5P1UR51_9GAMM</name>
<proteinExistence type="predicted"/>
<evidence type="ECO:0000313" key="2">
    <source>
        <dbReference type="Proteomes" id="UP000325177"/>
    </source>
</evidence>
<organism evidence="1 2">
    <name type="scientific">Acinetobacter suaedae</name>
    <dbReference type="NCBI Taxonomy" id="2609668"/>
    <lineage>
        <taxon>Bacteria</taxon>
        <taxon>Pseudomonadati</taxon>
        <taxon>Pseudomonadota</taxon>
        <taxon>Gammaproteobacteria</taxon>
        <taxon>Moraxellales</taxon>
        <taxon>Moraxellaceae</taxon>
        <taxon>Acinetobacter</taxon>
    </lineage>
</organism>
<dbReference type="EMBL" id="CP043909">
    <property type="protein sequence ID" value="QER38622.1"/>
    <property type="molecule type" value="Genomic_DNA"/>
</dbReference>
<sequence>MSYPKNIPSFQSKMPKNVKQETYSTLLNCLKIALKDKEKALKVTVAFKKRSLRNKKKEKGLCCYVNAVECTSIGGDADKNLLINKDLA</sequence>
<keyword evidence="2" id="KW-1185">Reference proteome</keyword>
<dbReference type="Proteomes" id="UP000325177">
    <property type="component" value="Chromosome"/>
</dbReference>
<reference evidence="1 2" key="1">
    <citation type="submission" date="2019-09" db="EMBL/GenBank/DDBJ databases">
        <title>Acinetobacter sp. C16S1 isolated from saline soil.</title>
        <authorList>
            <person name="Xu L."/>
            <person name="Sun J.-Q."/>
        </authorList>
    </citation>
    <scope>NUCLEOTIDE SEQUENCE [LARGE SCALE GENOMIC DNA]</scope>
    <source>
        <strain evidence="1 2">C16S1</strain>
    </source>
</reference>
<gene>
    <name evidence="1" type="ORF">F2A31_02450</name>
</gene>
<dbReference type="AlphaFoldDB" id="A0A5P1UR51"/>
<accession>A0A5P1UR51</accession>
<protein>
    <submittedName>
        <fullName evidence="1">Uncharacterized protein</fullName>
    </submittedName>
</protein>
<dbReference type="KEGG" id="asue:F2A31_02450"/>
<evidence type="ECO:0000313" key="1">
    <source>
        <dbReference type="EMBL" id="QER38622.1"/>
    </source>
</evidence>